<protein>
    <submittedName>
        <fullName evidence="1">Uncharacterized protein</fullName>
    </submittedName>
</protein>
<accession>A0A2P2QTB8</accession>
<name>A0A2P2QTB8_RHIMU</name>
<dbReference type="EMBL" id="GGEC01089749">
    <property type="protein sequence ID" value="MBX70233.1"/>
    <property type="molecule type" value="Transcribed_RNA"/>
</dbReference>
<sequence length="12" mass="1424">MCVFFPLLVLEL</sequence>
<evidence type="ECO:0000313" key="1">
    <source>
        <dbReference type="EMBL" id="MBX70233.1"/>
    </source>
</evidence>
<reference evidence="1" key="1">
    <citation type="submission" date="2018-02" db="EMBL/GenBank/DDBJ databases">
        <title>Rhizophora mucronata_Transcriptome.</title>
        <authorList>
            <person name="Meera S.P."/>
            <person name="Sreeshan A."/>
            <person name="Augustine A."/>
        </authorList>
    </citation>
    <scope>NUCLEOTIDE SEQUENCE</scope>
    <source>
        <tissue evidence="1">Leaf</tissue>
    </source>
</reference>
<organism evidence="1">
    <name type="scientific">Rhizophora mucronata</name>
    <name type="common">Asiatic mangrove</name>
    <dbReference type="NCBI Taxonomy" id="61149"/>
    <lineage>
        <taxon>Eukaryota</taxon>
        <taxon>Viridiplantae</taxon>
        <taxon>Streptophyta</taxon>
        <taxon>Embryophyta</taxon>
        <taxon>Tracheophyta</taxon>
        <taxon>Spermatophyta</taxon>
        <taxon>Magnoliopsida</taxon>
        <taxon>eudicotyledons</taxon>
        <taxon>Gunneridae</taxon>
        <taxon>Pentapetalae</taxon>
        <taxon>rosids</taxon>
        <taxon>fabids</taxon>
        <taxon>Malpighiales</taxon>
        <taxon>Rhizophoraceae</taxon>
        <taxon>Rhizophora</taxon>
    </lineage>
</organism>
<proteinExistence type="predicted"/>